<evidence type="ECO:0000256" key="1">
    <source>
        <dbReference type="ARBA" id="ARBA00004123"/>
    </source>
</evidence>
<dbReference type="InterPro" id="IPR041993">
    <property type="entry name" value="GPKOW_KOW1"/>
</dbReference>
<feature type="compositionally biased region" description="Basic residues" evidence="3">
    <location>
        <begin position="579"/>
        <end position="600"/>
    </location>
</feature>
<name>A0A0L0BZZ4_LUCCU</name>
<dbReference type="STRING" id="7375.A0A0L0BZZ4"/>
<feature type="region of interest" description="Disordered" evidence="3">
    <location>
        <begin position="81"/>
        <end position="101"/>
    </location>
</feature>
<dbReference type="CDD" id="cd13152">
    <property type="entry name" value="KOW_GPKOW_A"/>
    <property type="match status" value="1"/>
</dbReference>
<evidence type="ECO:0000259" key="4">
    <source>
        <dbReference type="SMART" id="SM00739"/>
    </source>
</evidence>
<dbReference type="InterPro" id="IPR005824">
    <property type="entry name" value="KOW"/>
</dbReference>
<keyword evidence="2" id="KW-0539">Nucleus</keyword>
<evidence type="ECO:0000313" key="6">
    <source>
        <dbReference type="Proteomes" id="UP000037069"/>
    </source>
</evidence>
<evidence type="ECO:0000313" key="5">
    <source>
        <dbReference type="EMBL" id="KNC25556.1"/>
    </source>
</evidence>
<feature type="compositionally biased region" description="Basic residues" evidence="3">
    <location>
        <begin position="629"/>
        <end position="652"/>
    </location>
</feature>
<comment type="subcellular location">
    <subcellularLocation>
        <location evidence="1">Nucleus</location>
    </subcellularLocation>
</comment>
<dbReference type="InterPro" id="IPR026822">
    <property type="entry name" value="Spp2/MOS2_G-patch"/>
</dbReference>
<dbReference type="PANTHER" id="PTHR15818">
    <property type="entry name" value="G PATCH AND KOW-CONTAINING"/>
    <property type="match status" value="1"/>
</dbReference>
<dbReference type="GO" id="GO:0005681">
    <property type="term" value="C:spliceosomal complex"/>
    <property type="evidence" value="ECO:0007669"/>
    <property type="project" value="TreeGrafter"/>
</dbReference>
<dbReference type="SMART" id="SM00739">
    <property type="entry name" value="KOW"/>
    <property type="match status" value="1"/>
</dbReference>
<dbReference type="EMBL" id="JRES01001097">
    <property type="protein sequence ID" value="KNC25556.1"/>
    <property type="molecule type" value="Genomic_DNA"/>
</dbReference>
<dbReference type="AlphaFoldDB" id="A0A0L0BZZ4"/>
<evidence type="ECO:0000256" key="2">
    <source>
        <dbReference type="ARBA" id="ARBA00023242"/>
    </source>
</evidence>
<accession>A0A0L0BZZ4</accession>
<dbReference type="OrthoDB" id="5577072at2759"/>
<feature type="domain" description="KOW" evidence="4">
    <location>
        <begin position="220"/>
        <end position="247"/>
    </location>
</feature>
<dbReference type="Pfam" id="PF12656">
    <property type="entry name" value="G-patch_2"/>
    <property type="match status" value="1"/>
</dbReference>
<dbReference type="PANTHER" id="PTHR15818:SF2">
    <property type="entry name" value="G-PATCH DOMAIN AND KOW MOTIFS-CONTAINING PROTEIN"/>
    <property type="match status" value="1"/>
</dbReference>
<dbReference type="InterPro" id="IPR045166">
    <property type="entry name" value="Spp2-like"/>
</dbReference>
<gene>
    <name evidence="5" type="ORF">FF38_12965</name>
</gene>
<dbReference type="OMA" id="GPKKFTP"/>
<keyword evidence="6" id="KW-1185">Reference proteome</keyword>
<reference evidence="5 6" key="1">
    <citation type="journal article" date="2015" name="Nat. Commun.">
        <title>Lucilia cuprina genome unlocks parasitic fly biology to underpin future interventions.</title>
        <authorList>
            <person name="Anstead C.A."/>
            <person name="Korhonen P.K."/>
            <person name="Young N.D."/>
            <person name="Hall R.S."/>
            <person name="Jex A.R."/>
            <person name="Murali S.C."/>
            <person name="Hughes D.S."/>
            <person name="Lee S.F."/>
            <person name="Perry T."/>
            <person name="Stroehlein A.J."/>
            <person name="Ansell B.R."/>
            <person name="Breugelmans B."/>
            <person name="Hofmann A."/>
            <person name="Qu J."/>
            <person name="Dugan S."/>
            <person name="Lee S.L."/>
            <person name="Chao H."/>
            <person name="Dinh H."/>
            <person name="Han Y."/>
            <person name="Doddapaneni H.V."/>
            <person name="Worley K.C."/>
            <person name="Muzny D.M."/>
            <person name="Ioannidis P."/>
            <person name="Waterhouse R.M."/>
            <person name="Zdobnov E.M."/>
            <person name="James P.J."/>
            <person name="Bagnall N.H."/>
            <person name="Kotze A.C."/>
            <person name="Gibbs R.A."/>
            <person name="Richards S."/>
            <person name="Batterham P."/>
            <person name="Gasser R.B."/>
        </authorList>
    </citation>
    <scope>NUCLEOTIDE SEQUENCE [LARGE SCALE GENOMIC DNA]</scope>
    <source>
        <strain evidence="5 6">LS</strain>
        <tissue evidence="5">Full body</tissue>
    </source>
</reference>
<feature type="region of interest" description="Disordered" evidence="3">
    <location>
        <begin position="331"/>
        <end position="652"/>
    </location>
</feature>
<dbReference type="GO" id="GO:0000398">
    <property type="term" value="P:mRNA splicing, via spliceosome"/>
    <property type="evidence" value="ECO:0007669"/>
    <property type="project" value="InterPro"/>
</dbReference>
<feature type="compositionally biased region" description="Basic and acidic residues" evidence="3">
    <location>
        <begin position="331"/>
        <end position="560"/>
    </location>
</feature>
<protein>
    <recommendedName>
        <fullName evidence="4">KOW domain-containing protein</fullName>
    </recommendedName>
</protein>
<feature type="compositionally biased region" description="Low complexity" evidence="3">
    <location>
        <begin position="611"/>
        <end position="621"/>
    </location>
</feature>
<comment type="caution">
    <text evidence="5">The sequence shown here is derived from an EMBL/GenBank/DDBJ whole genome shotgun (WGS) entry which is preliminary data.</text>
</comment>
<dbReference type="Proteomes" id="UP000037069">
    <property type="component" value="Unassembled WGS sequence"/>
</dbReference>
<organism evidence="5 6">
    <name type="scientific">Lucilia cuprina</name>
    <name type="common">Green bottle fly</name>
    <name type="synonym">Australian sheep blowfly</name>
    <dbReference type="NCBI Taxonomy" id="7375"/>
    <lineage>
        <taxon>Eukaryota</taxon>
        <taxon>Metazoa</taxon>
        <taxon>Ecdysozoa</taxon>
        <taxon>Arthropoda</taxon>
        <taxon>Hexapoda</taxon>
        <taxon>Insecta</taxon>
        <taxon>Pterygota</taxon>
        <taxon>Neoptera</taxon>
        <taxon>Endopterygota</taxon>
        <taxon>Diptera</taxon>
        <taxon>Brachycera</taxon>
        <taxon>Muscomorpha</taxon>
        <taxon>Oestroidea</taxon>
        <taxon>Calliphoridae</taxon>
        <taxon>Luciliinae</taxon>
        <taxon>Lucilia</taxon>
    </lineage>
</organism>
<proteinExistence type="predicted"/>
<evidence type="ECO:0000256" key="3">
    <source>
        <dbReference type="SAM" id="MobiDB-lite"/>
    </source>
</evidence>
<sequence length="652" mass="77265">MEPKKISFGFSKINKKLNLLPIKENVQKESKVELIKCLEGQEIKLVEEKPEVQPLVIPLKESHKTSAALASLIKRRAVLLGEEEPEESTETKDVTAPDCNEGPEDIEKRAARELLADVQKNDAATANNNLVLPVVKPEDLPLDGAKESTLDDYDSIPIQDFGKAMLRGMGWSEPPAAKSKGGVPIDDTPMVRPKGMGLGADKALNKKPLLVAPEANEVLEVKRNAYVRILGGKHKDLYGQIEGFDDHAGRVIVKMAIGGAKEAFNEFLCQPVSRKEYAQYGKCINTSKYEEYKRKENEHGQIILDKDEKDVIEAKYERKIKKDTEEDNYKDLKNKDTHERNGKYENYREDKKETKREQKYYDKNENGRDKNNERNRNRYEDEKYRRRATNRDEVEHSERQNNNDTKDHKRDYPKDDERDRRREYSRDDEKDRRRENNRYDDRDRKRETNRDDKRDHRREYNQDDERDRKTDYNRDNERERRNEYNRDIERDRRRDYSKDEDIDRRRENDRDRKREDNTDNYRDRRRDKFDDKPRYKESNDLEHSSGVRDKERQRERDRQQHKVIAVNDSSDSENETHTSKHKKSKKSKHAKKKSKKSKSKYKNDTSDEENSSSSSSSTHSSTDSEEEKHKKHKKKTKKSKKQRERSRSRGRR</sequence>
<dbReference type="Pfam" id="PF00467">
    <property type="entry name" value="KOW"/>
    <property type="match status" value="1"/>
</dbReference>